<protein>
    <submittedName>
        <fullName evidence="1">Uncharacterized protein</fullName>
    </submittedName>
</protein>
<dbReference type="AlphaFoldDB" id="A0A9P0P563"/>
<sequence length="50" mass="5679">MSHSSGSLCLICNARLLVFPDVLTRLLQIVQTAVPSSFLKYDHNLLLFRF</sequence>
<reference evidence="1" key="1">
    <citation type="submission" date="2022-03" db="EMBL/GenBank/DDBJ databases">
        <authorList>
            <person name="Sayadi A."/>
        </authorList>
    </citation>
    <scope>NUCLEOTIDE SEQUENCE</scope>
</reference>
<organism evidence="1 2">
    <name type="scientific">Acanthoscelides obtectus</name>
    <name type="common">Bean weevil</name>
    <name type="synonym">Bruchus obtectus</name>
    <dbReference type="NCBI Taxonomy" id="200917"/>
    <lineage>
        <taxon>Eukaryota</taxon>
        <taxon>Metazoa</taxon>
        <taxon>Ecdysozoa</taxon>
        <taxon>Arthropoda</taxon>
        <taxon>Hexapoda</taxon>
        <taxon>Insecta</taxon>
        <taxon>Pterygota</taxon>
        <taxon>Neoptera</taxon>
        <taxon>Endopterygota</taxon>
        <taxon>Coleoptera</taxon>
        <taxon>Polyphaga</taxon>
        <taxon>Cucujiformia</taxon>
        <taxon>Chrysomeloidea</taxon>
        <taxon>Chrysomelidae</taxon>
        <taxon>Bruchinae</taxon>
        <taxon>Bruchini</taxon>
        <taxon>Acanthoscelides</taxon>
    </lineage>
</organism>
<accession>A0A9P0P563</accession>
<dbReference type="EMBL" id="CAKOFQ010006761">
    <property type="protein sequence ID" value="CAH1969177.1"/>
    <property type="molecule type" value="Genomic_DNA"/>
</dbReference>
<comment type="caution">
    <text evidence="1">The sequence shown here is derived from an EMBL/GenBank/DDBJ whole genome shotgun (WGS) entry which is preliminary data.</text>
</comment>
<gene>
    <name evidence="1" type="ORF">ACAOBT_LOCUS8285</name>
</gene>
<evidence type="ECO:0000313" key="2">
    <source>
        <dbReference type="Proteomes" id="UP001152888"/>
    </source>
</evidence>
<dbReference type="Proteomes" id="UP001152888">
    <property type="component" value="Unassembled WGS sequence"/>
</dbReference>
<evidence type="ECO:0000313" key="1">
    <source>
        <dbReference type="EMBL" id="CAH1969177.1"/>
    </source>
</evidence>
<name>A0A9P0P563_ACAOB</name>
<keyword evidence="2" id="KW-1185">Reference proteome</keyword>
<proteinExistence type="predicted"/>